<dbReference type="Gene3D" id="3.40.50.720">
    <property type="entry name" value="NAD(P)-binding Rossmann-like Domain"/>
    <property type="match status" value="1"/>
</dbReference>
<dbReference type="AlphaFoldDB" id="A0A1I8PZX0"/>
<accession>A0A1I8PZX0</accession>
<comment type="function">
    <text evidence="11">Catalyzes the reduction of fatty acyl-CoA to fatty alcohols.</text>
</comment>
<name>A0A1I8PZX0_STOCA</name>
<evidence type="ECO:0000256" key="2">
    <source>
        <dbReference type="ARBA" id="ARBA00005928"/>
    </source>
</evidence>
<evidence type="ECO:0000256" key="5">
    <source>
        <dbReference type="ARBA" id="ARBA00022857"/>
    </source>
</evidence>
<dbReference type="KEGG" id="scac:106083126"/>
<keyword evidence="15" id="KW-1185">Reference proteome</keyword>
<evidence type="ECO:0000256" key="4">
    <source>
        <dbReference type="ARBA" id="ARBA00022692"/>
    </source>
</evidence>
<evidence type="ECO:0000256" key="8">
    <source>
        <dbReference type="ARBA" id="ARBA00023098"/>
    </source>
</evidence>
<dbReference type="GO" id="GO:0102965">
    <property type="term" value="F:alcohol-forming long-chain fatty acyl-CoA reductase activity"/>
    <property type="evidence" value="ECO:0007669"/>
    <property type="project" value="UniProtKB-EC"/>
</dbReference>
<dbReference type="InterPro" id="IPR036291">
    <property type="entry name" value="NAD(P)-bd_dom_sf"/>
</dbReference>
<reference evidence="14" key="1">
    <citation type="submission" date="2020-05" db="UniProtKB">
        <authorList>
            <consortium name="EnsemblMetazoa"/>
        </authorList>
    </citation>
    <scope>IDENTIFICATION</scope>
    <source>
        <strain evidence="14">USDA</strain>
    </source>
</reference>
<evidence type="ECO:0000259" key="13">
    <source>
        <dbReference type="Pfam" id="PF07993"/>
    </source>
</evidence>
<dbReference type="FunFam" id="3.40.50.720:FF:000143">
    <property type="entry name" value="Fatty acyl-CoA reductase"/>
    <property type="match status" value="1"/>
</dbReference>
<dbReference type="GO" id="GO:0080019">
    <property type="term" value="F:alcohol-forming very long-chain fatty acyl-CoA reductase activity"/>
    <property type="evidence" value="ECO:0007669"/>
    <property type="project" value="InterPro"/>
</dbReference>
<comment type="subcellular location">
    <subcellularLocation>
        <location evidence="1">Membrane</location>
        <topology evidence="1">Multi-pass membrane protein</topology>
    </subcellularLocation>
</comment>
<proteinExistence type="inferred from homology"/>
<keyword evidence="3 11" id="KW-0444">Lipid biosynthesis</keyword>
<comment type="catalytic activity">
    <reaction evidence="10 11">
        <text>a long-chain fatty acyl-CoA + 2 NADPH + 2 H(+) = a long-chain primary fatty alcohol + 2 NADP(+) + CoA</text>
        <dbReference type="Rhea" id="RHEA:52716"/>
        <dbReference type="ChEBI" id="CHEBI:15378"/>
        <dbReference type="ChEBI" id="CHEBI:57287"/>
        <dbReference type="ChEBI" id="CHEBI:57783"/>
        <dbReference type="ChEBI" id="CHEBI:58349"/>
        <dbReference type="ChEBI" id="CHEBI:77396"/>
        <dbReference type="ChEBI" id="CHEBI:83139"/>
        <dbReference type="EC" id="1.2.1.84"/>
    </reaction>
</comment>
<dbReference type="PANTHER" id="PTHR11011">
    <property type="entry name" value="MALE STERILITY PROTEIN 2-RELATED"/>
    <property type="match status" value="1"/>
</dbReference>
<feature type="transmembrane region" description="Helical" evidence="11">
    <location>
        <begin position="469"/>
        <end position="489"/>
    </location>
</feature>
<dbReference type="Pfam" id="PF03015">
    <property type="entry name" value="Sterile"/>
    <property type="match status" value="1"/>
</dbReference>
<dbReference type="PANTHER" id="PTHR11011:SF60">
    <property type="entry name" value="FATTY ACYL-COA REDUCTASE-RELATED"/>
    <property type="match status" value="1"/>
</dbReference>
<dbReference type="EnsemblMetazoa" id="SCAU012566-RA">
    <property type="protein sequence ID" value="SCAU012566-PA"/>
    <property type="gene ID" value="SCAU012566"/>
</dbReference>
<keyword evidence="6 11" id="KW-1133">Transmembrane helix</keyword>
<comment type="similarity">
    <text evidence="2 11">Belongs to the fatty acyl-CoA reductase family.</text>
</comment>
<dbReference type="Proteomes" id="UP000095300">
    <property type="component" value="Unassembled WGS sequence"/>
</dbReference>
<evidence type="ECO:0000313" key="14">
    <source>
        <dbReference type="EnsemblMetazoa" id="SCAU012566-PA"/>
    </source>
</evidence>
<sequence>MDSNIQHFFRDKVVFITGGTGFLGKVLLEKLIRTTAVKTIYMLVRPKAGKEVDERLDDIFNDQLFEKLYQTKPLFRDSIKLIAGDCMEPNLGICTDDRQKLTQNVEVIIHSAATVRFNEALSIATKINVRATHDLLNLAKEMKALKSFVHISTAFVNCTAIHCDERFYSDKLSIDGEKFLNLLNGSEKEPLDAMTKQLVGQFPNTYTFSKCIAEDIVRKQGNTLPLCICRPGGVVSMAEEPLPGWVSHLQGAVSAVFWAGNGMLRVLHGNGHNHAGLVPVDYCTNAILAAAWNTASTYDSKSPKDLMIYNLVMDETNRVKWISYWEMMYKHISHSPFSKMMWQPFLFFVPNKCWYELLTFIFHTLPAYTLDGFSRLMGKEAKLVKISRKMYTLASVLRHFIVNEFIFGTTNTKNLWQKMSIDDQKLYNFDMIPLDWDTFFSNMAAGLRKYIAKEDLKTIPQARAKWNRFYIFNVALNGFLVVGLLWIICKTALFI</sequence>
<evidence type="ECO:0000256" key="11">
    <source>
        <dbReference type="RuleBase" id="RU363097"/>
    </source>
</evidence>
<evidence type="ECO:0000256" key="6">
    <source>
        <dbReference type="ARBA" id="ARBA00022989"/>
    </source>
</evidence>
<dbReference type="GO" id="GO:0016020">
    <property type="term" value="C:membrane"/>
    <property type="evidence" value="ECO:0007669"/>
    <property type="project" value="UniProtKB-SubCell"/>
</dbReference>
<keyword evidence="5 11" id="KW-0521">NADP</keyword>
<dbReference type="STRING" id="35570.A0A1I8PZX0"/>
<dbReference type="InterPro" id="IPR026055">
    <property type="entry name" value="FAR"/>
</dbReference>
<evidence type="ECO:0000259" key="12">
    <source>
        <dbReference type="Pfam" id="PF03015"/>
    </source>
</evidence>
<evidence type="ECO:0000256" key="7">
    <source>
        <dbReference type="ARBA" id="ARBA00023002"/>
    </source>
</evidence>
<dbReference type="InterPro" id="IPR013120">
    <property type="entry name" value="FAR_NAD-bd"/>
</dbReference>
<evidence type="ECO:0000313" key="15">
    <source>
        <dbReference type="Proteomes" id="UP000095300"/>
    </source>
</evidence>
<dbReference type="GO" id="GO:0035336">
    <property type="term" value="P:long-chain fatty-acyl-CoA metabolic process"/>
    <property type="evidence" value="ECO:0007669"/>
    <property type="project" value="TreeGrafter"/>
</dbReference>
<dbReference type="GO" id="GO:0005777">
    <property type="term" value="C:peroxisome"/>
    <property type="evidence" value="ECO:0007669"/>
    <property type="project" value="TreeGrafter"/>
</dbReference>
<dbReference type="CDD" id="cd05236">
    <property type="entry name" value="FAR-N_SDR_e"/>
    <property type="match status" value="1"/>
</dbReference>
<keyword evidence="8 11" id="KW-0443">Lipid metabolism</keyword>
<feature type="domain" description="Fatty acyl-CoA reductase C-terminal" evidence="12">
    <location>
        <begin position="362"/>
        <end position="454"/>
    </location>
</feature>
<evidence type="ECO:0000256" key="3">
    <source>
        <dbReference type="ARBA" id="ARBA00022516"/>
    </source>
</evidence>
<protein>
    <recommendedName>
        <fullName evidence="11">Fatty acyl-CoA reductase</fullName>
        <ecNumber evidence="11">1.2.1.84</ecNumber>
    </recommendedName>
</protein>
<evidence type="ECO:0000256" key="9">
    <source>
        <dbReference type="ARBA" id="ARBA00023136"/>
    </source>
</evidence>
<dbReference type="InterPro" id="IPR033640">
    <property type="entry name" value="FAR_C"/>
</dbReference>
<dbReference type="SUPFAM" id="SSF51735">
    <property type="entry name" value="NAD(P)-binding Rossmann-fold domains"/>
    <property type="match status" value="1"/>
</dbReference>
<keyword evidence="4 11" id="KW-0812">Transmembrane</keyword>
<dbReference type="CDD" id="cd09071">
    <property type="entry name" value="FAR_C"/>
    <property type="match status" value="1"/>
</dbReference>
<dbReference type="EC" id="1.2.1.84" evidence="11"/>
<keyword evidence="7 11" id="KW-0560">Oxidoreductase</keyword>
<evidence type="ECO:0000256" key="10">
    <source>
        <dbReference type="ARBA" id="ARBA00052530"/>
    </source>
</evidence>
<gene>
    <name evidence="14" type="primary">106083126</name>
</gene>
<organism evidence="14 15">
    <name type="scientific">Stomoxys calcitrans</name>
    <name type="common">Stable fly</name>
    <name type="synonym">Conops calcitrans</name>
    <dbReference type="NCBI Taxonomy" id="35570"/>
    <lineage>
        <taxon>Eukaryota</taxon>
        <taxon>Metazoa</taxon>
        <taxon>Ecdysozoa</taxon>
        <taxon>Arthropoda</taxon>
        <taxon>Hexapoda</taxon>
        <taxon>Insecta</taxon>
        <taxon>Pterygota</taxon>
        <taxon>Neoptera</taxon>
        <taxon>Endopterygota</taxon>
        <taxon>Diptera</taxon>
        <taxon>Brachycera</taxon>
        <taxon>Muscomorpha</taxon>
        <taxon>Muscoidea</taxon>
        <taxon>Muscidae</taxon>
        <taxon>Stomoxys</taxon>
    </lineage>
</organism>
<feature type="domain" description="Thioester reductase (TE)" evidence="13">
    <location>
        <begin position="16"/>
        <end position="287"/>
    </location>
</feature>
<dbReference type="Pfam" id="PF07993">
    <property type="entry name" value="NAD_binding_4"/>
    <property type="match status" value="1"/>
</dbReference>
<dbReference type="OrthoDB" id="429813at2759"/>
<keyword evidence="9 11" id="KW-0472">Membrane</keyword>
<dbReference type="VEuPathDB" id="VectorBase:SCAU012566"/>
<evidence type="ECO:0000256" key="1">
    <source>
        <dbReference type="ARBA" id="ARBA00004141"/>
    </source>
</evidence>